<dbReference type="Gene3D" id="2.102.10.10">
    <property type="entry name" value="Rieske [2Fe-2S] iron-sulphur domain"/>
    <property type="match status" value="1"/>
</dbReference>
<dbReference type="GO" id="GO:0051537">
    <property type="term" value="F:2 iron, 2 sulfur cluster binding"/>
    <property type="evidence" value="ECO:0007669"/>
    <property type="project" value="InterPro"/>
</dbReference>
<gene>
    <name evidence="1" type="ORF">A9200_06530</name>
</gene>
<evidence type="ECO:0008006" key="3">
    <source>
        <dbReference type="Google" id="ProtNLM"/>
    </source>
</evidence>
<dbReference type="KEGG" id="mart:BTR34_06770"/>
<dbReference type="OrthoDB" id="1201186at2"/>
<dbReference type="InterPro" id="IPR036922">
    <property type="entry name" value="Rieske_2Fe-2S_sf"/>
</dbReference>
<comment type="caution">
    <text evidence="1">The sequence shown here is derived from an EMBL/GenBank/DDBJ whole genome shotgun (WGS) entry which is preliminary data.</text>
</comment>
<protein>
    <recommendedName>
        <fullName evidence="3">Rieske domain-containing protein</fullName>
    </recommendedName>
</protein>
<name>A0A1B7Z3L1_9FLAO</name>
<dbReference type="RefSeq" id="WP_068485293.1">
    <property type="nucleotide sequence ID" value="NZ_CP018760.1"/>
</dbReference>
<proteinExistence type="predicted"/>
<dbReference type="PROSITE" id="PS51257">
    <property type="entry name" value="PROKAR_LIPOPROTEIN"/>
    <property type="match status" value="1"/>
</dbReference>
<sequence>MNRIISILLLLLITACSNDGTNRNPYLQEINFRFEANLNLPSYSPLTNIGSAVYISSATAGTKGVFVINAGFDQFRAFEASCPNHAPNDCSTMTFSGQVATCSCEGYKYSLFTGQLLDKPDDGNRYYDMLEYRASYGGNIVVISN</sequence>
<accession>A0A1B7Z3L1</accession>
<evidence type="ECO:0000313" key="2">
    <source>
        <dbReference type="Proteomes" id="UP000092164"/>
    </source>
</evidence>
<evidence type="ECO:0000313" key="1">
    <source>
        <dbReference type="EMBL" id="OBR37303.1"/>
    </source>
</evidence>
<organism evidence="1 2">
    <name type="scientific">Maribacter hydrothermalis</name>
    <dbReference type="NCBI Taxonomy" id="1836467"/>
    <lineage>
        <taxon>Bacteria</taxon>
        <taxon>Pseudomonadati</taxon>
        <taxon>Bacteroidota</taxon>
        <taxon>Flavobacteriia</taxon>
        <taxon>Flavobacteriales</taxon>
        <taxon>Flavobacteriaceae</taxon>
        <taxon>Maribacter</taxon>
    </lineage>
</organism>
<dbReference type="AlphaFoldDB" id="A0A1B7Z3L1"/>
<keyword evidence="2" id="KW-1185">Reference proteome</keyword>
<reference evidence="2" key="1">
    <citation type="submission" date="2016-06" db="EMBL/GenBank/DDBJ databases">
        <authorList>
            <person name="Zhan P."/>
        </authorList>
    </citation>
    <scope>NUCLEOTIDE SEQUENCE [LARGE SCALE GENOMIC DNA]</scope>
    <source>
        <strain evidence="2">T28</strain>
    </source>
</reference>
<dbReference type="EMBL" id="LZFP01000034">
    <property type="protein sequence ID" value="OBR37303.1"/>
    <property type="molecule type" value="Genomic_DNA"/>
</dbReference>
<dbReference type="Proteomes" id="UP000092164">
    <property type="component" value="Unassembled WGS sequence"/>
</dbReference>
<dbReference type="STRING" id="1836467.BTR34_06770"/>
<dbReference type="SUPFAM" id="SSF50022">
    <property type="entry name" value="ISP domain"/>
    <property type="match status" value="1"/>
</dbReference>